<sequence>MLLQLILIYFPALVFGLLFARNFRKEPRQFRNALYFFAFCLCALYGLSIQFELPWLVLLGFAAIPFGTVAFVGFLIANTFVVVKREGLSLANVLPGLLAICTVAVCVSGPLLLLVQAPPLLLALYLLVLMEGSYIAFTFAALLLYSWLYRRLPKRCTYDYIVVHGAGLSETKPTPLLAARLDKGVELWEGGGRKAVIIASGGRGSDEQVSEAEAMKRYLVEERGVPSDAVMLEDRSANTMENLRNSKAIMDARSGVGAYRTAVVTSDYHVFRTAEYAHKIGLAADGVGSKTARYYWPTAFIREYVAVSNAHRWPFAVIFVLWLIPVALWFAGFVL</sequence>
<organism evidence="3 4">
    <name type="scientific">Enteroscipio rubneri</name>
    <dbReference type="NCBI Taxonomy" id="2070686"/>
    <lineage>
        <taxon>Bacteria</taxon>
        <taxon>Bacillati</taxon>
        <taxon>Actinomycetota</taxon>
        <taxon>Coriobacteriia</taxon>
        <taxon>Eggerthellales</taxon>
        <taxon>Eggerthellaceae</taxon>
        <taxon>Enteroscipio</taxon>
    </lineage>
</organism>
<dbReference type="PANTHER" id="PTHR30336:SF18">
    <property type="entry name" value="MEMBRANE PROTEIN"/>
    <property type="match status" value="1"/>
</dbReference>
<reference evidence="4" key="1">
    <citation type="submission" date="2018-01" db="EMBL/GenBank/DDBJ databases">
        <title>Rubneribacter badeniensis gen. nov., sp. nov., and Colonibacter rubneri, gen. nov., sp. nov., WGS of new members of the Eggerthellaceae.</title>
        <authorList>
            <person name="Danylec N."/>
            <person name="Stoll D.A."/>
            <person name="Doetsch A."/>
            <person name="Kulling S.E."/>
            <person name="Huch M."/>
        </authorList>
    </citation>
    <scope>NUCLEOTIDE SEQUENCE [LARGE SCALE GENOMIC DNA]</scope>
    <source>
        <strain evidence="4">ResAG-96</strain>
    </source>
</reference>
<dbReference type="CDD" id="cd06259">
    <property type="entry name" value="YdcF-like"/>
    <property type="match status" value="1"/>
</dbReference>
<name>A0A2K2UBQ0_9ACTN</name>
<dbReference type="Gene3D" id="3.40.50.620">
    <property type="entry name" value="HUPs"/>
    <property type="match status" value="1"/>
</dbReference>
<feature type="transmembrane region" description="Helical" evidence="1">
    <location>
        <begin position="6"/>
        <end position="23"/>
    </location>
</feature>
<dbReference type="GO" id="GO:0005886">
    <property type="term" value="C:plasma membrane"/>
    <property type="evidence" value="ECO:0007669"/>
    <property type="project" value="TreeGrafter"/>
</dbReference>
<accession>A0A2K2UBQ0</accession>
<keyword evidence="1" id="KW-0812">Transmembrane</keyword>
<dbReference type="OrthoDB" id="9782395at2"/>
<gene>
    <name evidence="3" type="ORF">C2L71_06475</name>
</gene>
<proteinExistence type="predicted"/>
<evidence type="ECO:0000313" key="3">
    <source>
        <dbReference type="EMBL" id="PNV67746.1"/>
    </source>
</evidence>
<feature type="transmembrane region" description="Helical" evidence="1">
    <location>
        <begin position="93"/>
        <end position="115"/>
    </location>
</feature>
<evidence type="ECO:0000259" key="2">
    <source>
        <dbReference type="Pfam" id="PF02698"/>
    </source>
</evidence>
<dbReference type="GO" id="GO:0043164">
    <property type="term" value="P:Gram-negative-bacterium-type cell wall biogenesis"/>
    <property type="evidence" value="ECO:0007669"/>
    <property type="project" value="TreeGrafter"/>
</dbReference>
<protein>
    <submittedName>
        <fullName evidence="3">YdcF family protein</fullName>
    </submittedName>
</protein>
<evidence type="ECO:0000256" key="1">
    <source>
        <dbReference type="SAM" id="Phobius"/>
    </source>
</evidence>
<dbReference type="InterPro" id="IPR014729">
    <property type="entry name" value="Rossmann-like_a/b/a_fold"/>
</dbReference>
<feature type="domain" description="DUF218" evidence="2">
    <location>
        <begin position="159"/>
        <end position="306"/>
    </location>
</feature>
<feature type="transmembrane region" description="Helical" evidence="1">
    <location>
        <begin position="55"/>
        <end position="81"/>
    </location>
</feature>
<keyword evidence="4" id="KW-1185">Reference proteome</keyword>
<feature type="transmembrane region" description="Helical" evidence="1">
    <location>
        <begin position="121"/>
        <end position="145"/>
    </location>
</feature>
<keyword evidence="1" id="KW-1133">Transmembrane helix</keyword>
<dbReference type="InterPro" id="IPR003848">
    <property type="entry name" value="DUF218"/>
</dbReference>
<dbReference type="GO" id="GO:0000270">
    <property type="term" value="P:peptidoglycan metabolic process"/>
    <property type="evidence" value="ECO:0007669"/>
    <property type="project" value="TreeGrafter"/>
</dbReference>
<dbReference type="Pfam" id="PF02698">
    <property type="entry name" value="DUF218"/>
    <property type="match status" value="1"/>
</dbReference>
<keyword evidence="1" id="KW-0472">Membrane</keyword>
<feature type="transmembrane region" description="Helical" evidence="1">
    <location>
        <begin position="30"/>
        <end position="49"/>
    </location>
</feature>
<comment type="caution">
    <text evidence="3">The sequence shown here is derived from an EMBL/GenBank/DDBJ whole genome shotgun (WGS) entry which is preliminary data.</text>
</comment>
<dbReference type="InterPro" id="IPR051599">
    <property type="entry name" value="Cell_Envelope_Assoc"/>
</dbReference>
<dbReference type="Proteomes" id="UP000236197">
    <property type="component" value="Unassembled WGS sequence"/>
</dbReference>
<feature type="transmembrane region" description="Helical" evidence="1">
    <location>
        <begin position="313"/>
        <end position="334"/>
    </location>
</feature>
<dbReference type="EMBL" id="PPEK01000006">
    <property type="protein sequence ID" value="PNV67746.1"/>
    <property type="molecule type" value="Genomic_DNA"/>
</dbReference>
<evidence type="ECO:0000313" key="4">
    <source>
        <dbReference type="Proteomes" id="UP000236197"/>
    </source>
</evidence>
<dbReference type="AlphaFoldDB" id="A0A2K2UBQ0"/>
<dbReference type="PANTHER" id="PTHR30336">
    <property type="entry name" value="INNER MEMBRANE PROTEIN, PROBABLE PERMEASE"/>
    <property type="match status" value="1"/>
</dbReference>